<evidence type="ECO:0000313" key="3">
    <source>
        <dbReference type="Proteomes" id="UP000220914"/>
    </source>
</evidence>
<sequence>MTAPITPNQVIHADKVTAIVELACRAPSLHNSQPWKWLFDHGELQLFADHSRVGRHTDVTGNEVIMSCGAALDHLQVAARAAGWKTHVERYPDAGNRDHLATITFHSAGPADDHELALRDAISTRHTDRLPMATPEPWNDMEQTLRNVLRGTVTELDVIDDSGRPALADASRRSEAQRRDDASYRYELLWWTHHVGADDGIPPAALGSPTEVSRVDVAREFPSYTADDRRPGVDRDHSNVLVLSTFDDSRMNILRCGEALSRVLLECTAARFSTCPLTHMMEVHASREAVRRLTGRRAQPQALIRVGLATGDEAGARTPRRPVSDVLTVR</sequence>
<dbReference type="EMBL" id="PDCP01000055">
    <property type="protein sequence ID" value="PEG34826.1"/>
    <property type="molecule type" value="Genomic_DNA"/>
</dbReference>
<evidence type="ECO:0000313" key="1">
    <source>
        <dbReference type="EMBL" id="GFG50332.1"/>
    </source>
</evidence>
<dbReference type="OrthoDB" id="8156917at2"/>
<dbReference type="EMBL" id="BLKS01000001">
    <property type="protein sequence ID" value="GFG50332.1"/>
    <property type="molecule type" value="Genomic_DNA"/>
</dbReference>
<dbReference type="Gene3D" id="3.40.109.10">
    <property type="entry name" value="NADH Oxidase"/>
    <property type="match status" value="1"/>
</dbReference>
<keyword evidence="3" id="KW-1185">Reference proteome</keyword>
<reference evidence="1 4" key="2">
    <citation type="journal article" date="2019" name="Emerg. Microbes Infect.">
        <title>Comprehensive subspecies identification of 175 nontuberculous mycobacteria species based on 7547 genomic profiles.</title>
        <authorList>
            <person name="Matsumoto Y."/>
            <person name="Kinjo T."/>
            <person name="Motooka D."/>
            <person name="Nabeya D."/>
            <person name="Jung N."/>
            <person name="Uechi K."/>
            <person name="Horii T."/>
            <person name="Iida T."/>
            <person name="Fujita J."/>
            <person name="Nakamura S."/>
        </authorList>
    </citation>
    <scope>NUCLEOTIDE SEQUENCE [LARGE SCALE GENOMIC DNA]</scope>
    <source>
        <strain evidence="1 4">JCM 6377</strain>
    </source>
</reference>
<dbReference type="Proteomes" id="UP000465302">
    <property type="component" value="Unassembled WGS sequence"/>
</dbReference>
<organism evidence="2 3">
    <name type="scientific">Mycolicibacterium agri</name>
    <name type="common">Mycobacterium agri</name>
    <dbReference type="NCBI Taxonomy" id="36811"/>
    <lineage>
        <taxon>Bacteria</taxon>
        <taxon>Bacillati</taxon>
        <taxon>Actinomycetota</taxon>
        <taxon>Actinomycetes</taxon>
        <taxon>Mycobacteriales</taxon>
        <taxon>Mycobacteriaceae</taxon>
        <taxon>Mycolicibacterium</taxon>
    </lineage>
</organism>
<dbReference type="Proteomes" id="UP000220914">
    <property type="component" value="Unassembled WGS sequence"/>
</dbReference>
<protein>
    <submittedName>
        <fullName evidence="2">NAD(P)H nitroreductase</fullName>
    </submittedName>
</protein>
<evidence type="ECO:0000313" key="2">
    <source>
        <dbReference type="EMBL" id="PEG34826.1"/>
    </source>
</evidence>
<proteinExistence type="predicted"/>
<reference evidence="1" key="3">
    <citation type="submission" date="2020-02" db="EMBL/GenBank/DDBJ databases">
        <authorList>
            <person name="Matsumoto Y."/>
            <person name="Motooka D."/>
            <person name="Nakamura S."/>
        </authorList>
    </citation>
    <scope>NUCLEOTIDE SEQUENCE</scope>
    <source>
        <strain evidence="1">JCM 6377</strain>
    </source>
</reference>
<gene>
    <name evidence="2" type="ORF">CQY20_23835</name>
    <name evidence="1" type="ORF">MAGR_17730</name>
</gene>
<dbReference type="SUPFAM" id="SSF55469">
    <property type="entry name" value="FMN-dependent nitroreductase-like"/>
    <property type="match status" value="2"/>
</dbReference>
<dbReference type="RefSeq" id="WP_097942550.1">
    <property type="nucleotide sequence ID" value="NZ_BLKS01000001.1"/>
</dbReference>
<comment type="caution">
    <text evidence="2">The sequence shown here is derived from an EMBL/GenBank/DDBJ whole genome shotgun (WGS) entry which is preliminary data.</text>
</comment>
<dbReference type="AlphaFoldDB" id="A0A2A7MT16"/>
<accession>A0A2A7MT16</accession>
<name>A0A2A7MT16_MYCAG</name>
<dbReference type="InterPro" id="IPR050627">
    <property type="entry name" value="Nitroreductase/BluB"/>
</dbReference>
<evidence type="ECO:0000313" key="4">
    <source>
        <dbReference type="Proteomes" id="UP000465302"/>
    </source>
</evidence>
<reference evidence="2 3" key="1">
    <citation type="submission" date="2017-10" db="EMBL/GenBank/DDBJ databases">
        <title>The new phylogeny of genus Mycobacterium.</title>
        <authorList>
            <person name="Tortoli E."/>
            <person name="Trovato A."/>
            <person name="Cirillo D.M."/>
        </authorList>
    </citation>
    <scope>NUCLEOTIDE SEQUENCE [LARGE SCALE GENOMIC DNA]</scope>
    <source>
        <strain evidence="2 3">CCUG37673</strain>
    </source>
</reference>
<dbReference type="PANTHER" id="PTHR23026">
    <property type="entry name" value="NADPH NITROREDUCTASE"/>
    <property type="match status" value="1"/>
</dbReference>
<dbReference type="GO" id="GO:0016491">
    <property type="term" value="F:oxidoreductase activity"/>
    <property type="evidence" value="ECO:0007669"/>
    <property type="project" value="InterPro"/>
</dbReference>
<dbReference type="PANTHER" id="PTHR23026:SF123">
    <property type="entry name" value="NAD(P)H NITROREDUCTASE RV3131-RELATED"/>
    <property type="match status" value="1"/>
</dbReference>
<dbReference type="InterPro" id="IPR000415">
    <property type="entry name" value="Nitroreductase-like"/>
</dbReference>
<dbReference type="NCBIfam" id="NF047509">
    <property type="entry name" value="Rv3131_FMN_oxido"/>
    <property type="match status" value="1"/>
</dbReference>